<evidence type="ECO:0000256" key="3">
    <source>
        <dbReference type="ARBA" id="ARBA00022980"/>
    </source>
</evidence>
<dbReference type="PANTHER" id="PTHR31542">
    <property type="entry name" value="39A RIBOSOMAL PROTEIN L50, MITOCHONDRIAL"/>
    <property type="match status" value="1"/>
</dbReference>
<dbReference type="InParanoid" id="A0A6L2PHM3"/>
<evidence type="ECO:0000313" key="9">
    <source>
        <dbReference type="EMBL" id="GFG32071.1"/>
    </source>
</evidence>
<reference evidence="10" key="1">
    <citation type="submission" date="2020-01" db="EMBL/GenBank/DDBJ databases">
        <title>Draft genome sequence of the Termite Coptotermes fromosanus.</title>
        <authorList>
            <person name="Itakura S."/>
            <person name="Yosikawa Y."/>
            <person name="Umezawa K."/>
        </authorList>
    </citation>
    <scope>NUCLEOTIDE SEQUENCE [LARGE SCALE GENOMIC DNA]</scope>
</reference>
<dbReference type="Proteomes" id="UP000502823">
    <property type="component" value="Unassembled WGS sequence"/>
</dbReference>
<sequence>IMSRNYTRYKPTSKMPYNRKKKKPPAVQLDSTGESIAAKGFHRPQKHYSPPEDVADRINSIYKSITGLSNISKAPIDIPEVKFKILNACFQEFQYSVPNSLLSTMRTIDDILEFYKTPVDKTAPLDAMNSMKLPENLHIQTEYHRFHPDMDTMFGGISAFPGRSTIVTGLRYKKKYKGYDATTPWSKEDSNYRYSQESGVDSLAMAQCADVSVASLLDSQH</sequence>
<organism evidence="9 10">
    <name type="scientific">Coptotermes formosanus</name>
    <name type="common">Formosan subterranean termite</name>
    <dbReference type="NCBI Taxonomy" id="36987"/>
    <lineage>
        <taxon>Eukaryota</taxon>
        <taxon>Metazoa</taxon>
        <taxon>Ecdysozoa</taxon>
        <taxon>Arthropoda</taxon>
        <taxon>Hexapoda</taxon>
        <taxon>Insecta</taxon>
        <taxon>Pterygota</taxon>
        <taxon>Neoptera</taxon>
        <taxon>Polyneoptera</taxon>
        <taxon>Dictyoptera</taxon>
        <taxon>Blattodea</taxon>
        <taxon>Blattoidea</taxon>
        <taxon>Termitoidae</taxon>
        <taxon>Rhinotermitidae</taxon>
        <taxon>Coptotermes</taxon>
    </lineage>
</organism>
<dbReference type="PANTHER" id="PTHR31542:SF1">
    <property type="entry name" value="LARGE RIBOSOMAL SUBUNIT PROTEIN ML50"/>
    <property type="match status" value="1"/>
</dbReference>
<evidence type="ECO:0000256" key="6">
    <source>
        <dbReference type="ARBA" id="ARBA00035183"/>
    </source>
</evidence>
<dbReference type="AlphaFoldDB" id="A0A6L2PHM3"/>
<dbReference type="InterPro" id="IPR018305">
    <property type="entry name" value="Ribosomal_m50"/>
</dbReference>
<feature type="region of interest" description="Disordered" evidence="8">
    <location>
        <begin position="1"/>
        <end position="52"/>
    </location>
</feature>
<evidence type="ECO:0000313" key="10">
    <source>
        <dbReference type="Proteomes" id="UP000502823"/>
    </source>
</evidence>
<feature type="non-terminal residue" evidence="9">
    <location>
        <position position="1"/>
    </location>
</feature>
<keyword evidence="10" id="KW-1185">Reference proteome</keyword>
<comment type="caution">
    <text evidence="9">The sequence shown here is derived from an EMBL/GenBank/DDBJ whole genome shotgun (WGS) entry which is preliminary data.</text>
</comment>
<evidence type="ECO:0000256" key="5">
    <source>
        <dbReference type="ARBA" id="ARBA00023274"/>
    </source>
</evidence>
<comment type="similarity">
    <text evidence="2">Belongs to the mitochondrion-specific ribosomal protein mL50 family.</text>
</comment>
<dbReference type="GO" id="GO:0005762">
    <property type="term" value="C:mitochondrial large ribosomal subunit"/>
    <property type="evidence" value="ECO:0007669"/>
    <property type="project" value="TreeGrafter"/>
</dbReference>
<proteinExistence type="inferred from homology"/>
<dbReference type="OrthoDB" id="9939609at2759"/>
<gene>
    <name evidence="9" type="ORF">Cfor_06849</name>
</gene>
<protein>
    <recommendedName>
        <fullName evidence="6">Large ribosomal subunit protein mL50</fullName>
    </recommendedName>
    <alternativeName>
        <fullName evidence="7">39S ribosomal protein L50, mitochondrial</fullName>
    </alternativeName>
</protein>
<keyword evidence="4" id="KW-0496">Mitochondrion</keyword>
<accession>A0A6L2PHM3</accession>
<dbReference type="FunCoup" id="A0A6L2PHM3">
    <property type="interactions" value="242"/>
</dbReference>
<evidence type="ECO:0000256" key="7">
    <source>
        <dbReference type="ARBA" id="ARBA00035398"/>
    </source>
</evidence>
<name>A0A6L2PHM3_COPFO</name>
<keyword evidence="3" id="KW-0689">Ribosomal protein</keyword>
<dbReference type="EMBL" id="BLKM01000350">
    <property type="protein sequence ID" value="GFG32071.1"/>
    <property type="molecule type" value="Genomic_DNA"/>
</dbReference>
<dbReference type="Pfam" id="PF10501">
    <property type="entry name" value="Ribosomal_L50"/>
    <property type="match status" value="1"/>
</dbReference>
<evidence type="ECO:0000256" key="2">
    <source>
        <dbReference type="ARBA" id="ARBA00008860"/>
    </source>
</evidence>
<evidence type="ECO:0000256" key="1">
    <source>
        <dbReference type="ARBA" id="ARBA00004173"/>
    </source>
</evidence>
<evidence type="ECO:0000256" key="8">
    <source>
        <dbReference type="SAM" id="MobiDB-lite"/>
    </source>
</evidence>
<comment type="subcellular location">
    <subcellularLocation>
        <location evidence="1">Mitochondrion</location>
    </subcellularLocation>
</comment>
<evidence type="ECO:0000256" key="4">
    <source>
        <dbReference type="ARBA" id="ARBA00023128"/>
    </source>
</evidence>
<keyword evidence="5" id="KW-0687">Ribonucleoprotein</keyword>